<dbReference type="EMBL" id="CP026118">
    <property type="protein sequence ID" value="QAS52837.1"/>
    <property type="molecule type" value="Genomic_DNA"/>
</dbReference>
<dbReference type="AlphaFoldDB" id="A0A410MDQ9"/>
<feature type="compositionally biased region" description="Basic and acidic residues" evidence="1">
    <location>
        <begin position="1"/>
        <end position="14"/>
    </location>
</feature>
<proteinExistence type="predicted"/>
<dbReference type="GO" id="GO:0003677">
    <property type="term" value="F:DNA binding"/>
    <property type="evidence" value="ECO:0007669"/>
    <property type="project" value="InterPro"/>
</dbReference>
<evidence type="ECO:0000313" key="3">
    <source>
        <dbReference type="EMBL" id="QAS52837.1"/>
    </source>
</evidence>
<protein>
    <recommendedName>
        <fullName evidence="2">HTH cro/C1-type domain-containing protein</fullName>
    </recommendedName>
</protein>
<evidence type="ECO:0000259" key="2">
    <source>
        <dbReference type="PROSITE" id="PS50943"/>
    </source>
</evidence>
<dbReference type="InterPro" id="IPR010982">
    <property type="entry name" value="Lambda_DNA-bd_dom_sf"/>
</dbReference>
<dbReference type="RefSeq" id="WP_128525114.1">
    <property type="nucleotide sequence ID" value="NZ_CP026118.1"/>
</dbReference>
<accession>A0A410MDQ9</accession>
<reference evidence="3 4" key="1">
    <citation type="submission" date="2018-01" db="EMBL/GenBank/DDBJ databases">
        <title>The whole genome sequencing and assembly of Halobacillus litoralis ERB031 strain.</title>
        <authorList>
            <person name="Lee S.-J."/>
            <person name="Park M.-K."/>
            <person name="Kim J.-Y."/>
            <person name="Lee Y.-J."/>
            <person name="Yi H."/>
            <person name="Bahn Y.-S."/>
            <person name="Kim J.F."/>
            <person name="Lee D.-W."/>
        </authorList>
    </citation>
    <scope>NUCLEOTIDE SEQUENCE [LARGE SCALE GENOMIC DNA]</scope>
    <source>
        <strain evidence="3 4">ERB 031</strain>
    </source>
</reference>
<dbReference type="SUPFAM" id="SSF47413">
    <property type="entry name" value="lambda repressor-like DNA-binding domains"/>
    <property type="match status" value="1"/>
</dbReference>
<organism evidence="3 4">
    <name type="scientific">Halobacillus litoralis</name>
    <dbReference type="NCBI Taxonomy" id="45668"/>
    <lineage>
        <taxon>Bacteria</taxon>
        <taxon>Bacillati</taxon>
        <taxon>Bacillota</taxon>
        <taxon>Bacilli</taxon>
        <taxon>Bacillales</taxon>
        <taxon>Bacillaceae</taxon>
        <taxon>Halobacillus</taxon>
    </lineage>
</organism>
<name>A0A410MDQ9_9BACI</name>
<dbReference type="Proteomes" id="UP000287756">
    <property type="component" value="Chromosome"/>
</dbReference>
<dbReference type="KEGG" id="hli:HLI_11835"/>
<feature type="region of interest" description="Disordered" evidence="1">
    <location>
        <begin position="1"/>
        <end position="23"/>
    </location>
</feature>
<dbReference type="InterPro" id="IPR001387">
    <property type="entry name" value="Cro/C1-type_HTH"/>
</dbReference>
<feature type="domain" description="HTH cro/C1-type" evidence="2">
    <location>
        <begin position="10"/>
        <end position="64"/>
    </location>
</feature>
<evidence type="ECO:0000256" key="1">
    <source>
        <dbReference type="SAM" id="MobiDB-lite"/>
    </source>
</evidence>
<evidence type="ECO:0000313" key="4">
    <source>
        <dbReference type="Proteomes" id="UP000287756"/>
    </source>
</evidence>
<dbReference type="OrthoDB" id="2969743at2"/>
<dbReference type="Gene3D" id="1.10.260.40">
    <property type="entry name" value="lambda repressor-like DNA-binding domains"/>
    <property type="match status" value="1"/>
</dbReference>
<dbReference type="CDD" id="cd00093">
    <property type="entry name" value="HTH_XRE"/>
    <property type="match status" value="1"/>
</dbReference>
<sequence>MKESKAARMLKEGRVQSGKTQQQLSMDMFQSREYVAKQENGERKIPPSTLQHFTKTYNNPWLALEASKEYTGWGVTKLDGPAVDLHRSAVREKAMEELREALEAMEKVHLTRNPSFAQSFEIQDIERSALEHIDVIGASITYVATLCEEYGLSWTELWKNHERKLQSKGYMMS</sequence>
<gene>
    <name evidence="3" type="ORF">HLI_11835</name>
</gene>
<dbReference type="PROSITE" id="PS50943">
    <property type="entry name" value="HTH_CROC1"/>
    <property type="match status" value="1"/>
</dbReference>